<feature type="transmembrane region" description="Helical" evidence="1">
    <location>
        <begin position="218"/>
        <end position="235"/>
    </location>
</feature>
<dbReference type="HOGENOM" id="CLU_054358_0_0_0"/>
<dbReference type="eggNOG" id="COG0697">
    <property type="taxonomic scope" value="Bacteria"/>
</dbReference>
<reference evidence="2 3" key="2">
    <citation type="journal article" date="2010" name="Stand. Genomic Sci.">
        <title>Complete genome sequence of Sebaldella termitidis type strain (NCTC 11300).</title>
        <authorList>
            <person name="Harmon-Smith M."/>
            <person name="Celia L."/>
            <person name="Chertkov O."/>
            <person name="Lapidus A."/>
            <person name="Copeland A."/>
            <person name="Glavina Del Rio T."/>
            <person name="Nolan M."/>
            <person name="Lucas S."/>
            <person name="Tice H."/>
            <person name="Cheng J.F."/>
            <person name="Han C."/>
            <person name="Detter J.C."/>
            <person name="Bruce D."/>
            <person name="Goodwin L."/>
            <person name="Pitluck S."/>
            <person name="Pati A."/>
            <person name="Liolios K."/>
            <person name="Ivanova N."/>
            <person name="Mavromatis K."/>
            <person name="Mikhailova N."/>
            <person name="Chen A."/>
            <person name="Palaniappan K."/>
            <person name="Land M."/>
            <person name="Hauser L."/>
            <person name="Chang Y.J."/>
            <person name="Jeffries C.D."/>
            <person name="Brettin T."/>
            <person name="Goker M."/>
            <person name="Beck B."/>
            <person name="Bristow J."/>
            <person name="Eisen J.A."/>
            <person name="Markowitz V."/>
            <person name="Hugenholtz P."/>
            <person name="Kyrpides N.C."/>
            <person name="Klenk H.P."/>
            <person name="Chen F."/>
        </authorList>
    </citation>
    <scope>NUCLEOTIDE SEQUENCE [LARGE SCALE GENOMIC DNA]</scope>
    <source>
        <strain evidence="3">ATCC 33386 / NCTC 11300</strain>
    </source>
</reference>
<feature type="transmembrane region" description="Helical" evidence="1">
    <location>
        <begin position="256"/>
        <end position="272"/>
    </location>
</feature>
<evidence type="ECO:0000256" key="1">
    <source>
        <dbReference type="SAM" id="Phobius"/>
    </source>
</evidence>
<dbReference type="STRING" id="526218.Sterm_1919"/>
<feature type="transmembrane region" description="Helical" evidence="1">
    <location>
        <begin position="69"/>
        <end position="88"/>
    </location>
</feature>
<feature type="transmembrane region" description="Helical" evidence="1">
    <location>
        <begin position="94"/>
        <end position="113"/>
    </location>
</feature>
<dbReference type="AlphaFoldDB" id="D1AJ88"/>
<feature type="transmembrane region" description="Helical" evidence="1">
    <location>
        <begin position="148"/>
        <end position="165"/>
    </location>
</feature>
<feature type="transmembrane region" description="Helical" evidence="1">
    <location>
        <begin position="125"/>
        <end position="142"/>
    </location>
</feature>
<keyword evidence="1" id="KW-1133">Transmembrane helix</keyword>
<name>D1AJ88_SEBTE</name>
<proteinExistence type="predicted"/>
<feature type="transmembrane region" description="Helical" evidence="1">
    <location>
        <begin position="186"/>
        <end position="206"/>
    </location>
</feature>
<organism evidence="2 3">
    <name type="scientific">Sebaldella termitidis (strain ATCC 33386 / NCTC 11300)</name>
    <dbReference type="NCBI Taxonomy" id="526218"/>
    <lineage>
        <taxon>Bacteria</taxon>
        <taxon>Fusobacteriati</taxon>
        <taxon>Fusobacteriota</taxon>
        <taxon>Fusobacteriia</taxon>
        <taxon>Fusobacteriales</taxon>
        <taxon>Leptotrichiaceae</taxon>
        <taxon>Sebaldella</taxon>
    </lineage>
</organism>
<keyword evidence="1" id="KW-0812">Transmembrane</keyword>
<dbReference type="RefSeq" id="WP_012861370.1">
    <property type="nucleotide sequence ID" value="NC_013517.1"/>
</dbReference>
<evidence type="ECO:0008006" key="4">
    <source>
        <dbReference type="Google" id="ProtNLM"/>
    </source>
</evidence>
<evidence type="ECO:0000313" key="3">
    <source>
        <dbReference type="Proteomes" id="UP000000845"/>
    </source>
</evidence>
<feature type="transmembrane region" description="Helical" evidence="1">
    <location>
        <begin position="28"/>
        <end position="49"/>
    </location>
</feature>
<dbReference type="EMBL" id="CP001739">
    <property type="protein sequence ID" value="ACZ08776.1"/>
    <property type="molecule type" value="Genomic_DNA"/>
</dbReference>
<sequence length="297" mass="32991">MSLFLGILAAFFFSTTFILNRKMGIEGGYWLWSAILRHFFIFIFFFVWLGIKKEIKPVIKEIKLNTGAWFLWGNVGFTVFYSFICFASQFGPSWLIACLWQMTILAGILLTPFTSDSKKIPLKQVIYAAVIFIGVILVQFSGEKEINIKVILLTMVPMIISTTAYPLGNRKMLQICGDHLSTVQRIFGMILCTMPTWIILSIAAYFRRGLPSAGQLEGSLIVAVFAGVIGTTLFFKATKLAGGNHKKLAAVESTQAAELIFALIGEIILLHGSFPSTAGFIGIAIIIFGIIMLNFRE</sequence>
<evidence type="ECO:0000313" key="2">
    <source>
        <dbReference type="EMBL" id="ACZ08776.1"/>
    </source>
</evidence>
<accession>D1AJ88</accession>
<keyword evidence="3" id="KW-1185">Reference proteome</keyword>
<dbReference type="InterPro" id="IPR032713">
    <property type="entry name" value="EmrE"/>
</dbReference>
<protein>
    <recommendedName>
        <fullName evidence="4">EamA domain-containing protein</fullName>
    </recommendedName>
</protein>
<dbReference type="Proteomes" id="UP000000845">
    <property type="component" value="Chromosome"/>
</dbReference>
<reference evidence="3" key="1">
    <citation type="submission" date="2009-09" db="EMBL/GenBank/DDBJ databases">
        <title>The complete chromosome of Sebaldella termitidis ATCC 33386.</title>
        <authorList>
            <consortium name="US DOE Joint Genome Institute (JGI-PGF)"/>
            <person name="Lucas S."/>
            <person name="Copeland A."/>
            <person name="Lapidus A."/>
            <person name="Glavina del Rio T."/>
            <person name="Dalin E."/>
            <person name="Tice H."/>
            <person name="Bruce D."/>
            <person name="Goodwin L."/>
            <person name="Pitluck S."/>
            <person name="Kyrpides N."/>
            <person name="Mavromatis K."/>
            <person name="Ivanova N."/>
            <person name="Mikhailova N."/>
            <person name="Sims D."/>
            <person name="Meincke L."/>
            <person name="Brettin T."/>
            <person name="Detter J.C."/>
            <person name="Han C."/>
            <person name="Larimer F."/>
            <person name="Land M."/>
            <person name="Hauser L."/>
            <person name="Markowitz V."/>
            <person name="Cheng J.F."/>
            <person name="Hugenholtz P."/>
            <person name="Woyke T."/>
            <person name="Wu D."/>
            <person name="Eisen J.A."/>
        </authorList>
    </citation>
    <scope>NUCLEOTIDE SEQUENCE [LARGE SCALE GENOMIC DNA]</scope>
    <source>
        <strain evidence="3">ATCC 33386 / NCTC 11300</strain>
    </source>
</reference>
<dbReference type="Pfam" id="PF13536">
    <property type="entry name" value="EmrE"/>
    <property type="match status" value="1"/>
</dbReference>
<dbReference type="KEGG" id="str:Sterm_1919"/>
<keyword evidence="1" id="KW-0472">Membrane</keyword>
<gene>
    <name evidence="2" type="ordered locus">Sterm_1919</name>
</gene>
<feature type="transmembrane region" description="Helical" evidence="1">
    <location>
        <begin position="278"/>
        <end position="295"/>
    </location>
</feature>